<dbReference type="EMBL" id="JARKIF010000115">
    <property type="protein sequence ID" value="KAJ7604142.1"/>
    <property type="molecule type" value="Genomic_DNA"/>
</dbReference>
<evidence type="ECO:0000313" key="3">
    <source>
        <dbReference type="Proteomes" id="UP001221142"/>
    </source>
</evidence>
<keyword evidence="1" id="KW-0472">Membrane</keyword>
<dbReference type="Gene3D" id="3.80.10.10">
    <property type="entry name" value="Ribonuclease Inhibitor"/>
    <property type="match status" value="1"/>
</dbReference>
<dbReference type="AlphaFoldDB" id="A0AAD7F8H5"/>
<evidence type="ECO:0000313" key="2">
    <source>
        <dbReference type="EMBL" id="KAJ7604142.1"/>
    </source>
</evidence>
<keyword evidence="1" id="KW-0812">Transmembrane</keyword>
<organism evidence="2 3">
    <name type="scientific">Roridomyces roridus</name>
    <dbReference type="NCBI Taxonomy" id="1738132"/>
    <lineage>
        <taxon>Eukaryota</taxon>
        <taxon>Fungi</taxon>
        <taxon>Dikarya</taxon>
        <taxon>Basidiomycota</taxon>
        <taxon>Agaricomycotina</taxon>
        <taxon>Agaricomycetes</taxon>
        <taxon>Agaricomycetidae</taxon>
        <taxon>Agaricales</taxon>
        <taxon>Marasmiineae</taxon>
        <taxon>Mycenaceae</taxon>
        <taxon>Roridomyces</taxon>
    </lineage>
</organism>
<keyword evidence="1" id="KW-1133">Transmembrane helix</keyword>
<evidence type="ECO:0000256" key="1">
    <source>
        <dbReference type="SAM" id="Phobius"/>
    </source>
</evidence>
<protein>
    <submittedName>
        <fullName evidence="2">Uncharacterized protein</fullName>
    </submittedName>
</protein>
<keyword evidence="3" id="KW-1185">Reference proteome</keyword>
<dbReference type="SUPFAM" id="SSF52047">
    <property type="entry name" value="RNI-like"/>
    <property type="match status" value="1"/>
</dbReference>
<comment type="caution">
    <text evidence="2">The sequence shown here is derived from an EMBL/GenBank/DDBJ whole genome shotgun (WGS) entry which is preliminary data.</text>
</comment>
<dbReference type="Proteomes" id="UP001221142">
    <property type="component" value="Unassembled WGS sequence"/>
</dbReference>
<accession>A0AAD7F8H5</accession>
<gene>
    <name evidence="2" type="ORF">FB45DRAFT_957988</name>
</gene>
<name>A0AAD7F8H5_9AGAR</name>
<proteinExistence type="predicted"/>
<dbReference type="InterPro" id="IPR032675">
    <property type="entry name" value="LRR_dom_sf"/>
</dbReference>
<reference evidence="2" key="1">
    <citation type="submission" date="2023-03" db="EMBL/GenBank/DDBJ databases">
        <title>Massive genome expansion in bonnet fungi (Mycena s.s.) driven by repeated elements and novel gene families across ecological guilds.</title>
        <authorList>
            <consortium name="Lawrence Berkeley National Laboratory"/>
            <person name="Harder C.B."/>
            <person name="Miyauchi S."/>
            <person name="Viragh M."/>
            <person name="Kuo A."/>
            <person name="Thoen E."/>
            <person name="Andreopoulos B."/>
            <person name="Lu D."/>
            <person name="Skrede I."/>
            <person name="Drula E."/>
            <person name="Henrissat B."/>
            <person name="Morin E."/>
            <person name="Kohler A."/>
            <person name="Barry K."/>
            <person name="LaButti K."/>
            <person name="Morin E."/>
            <person name="Salamov A."/>
            <person name="Lipzen A."/>
            <person name="Mereny Z."/>
            <person name="Hegedus B."/>
            <person name="Baldrian P."/>
            <person name="Stursova M."/>
            <person name="Weitz H."/>
            <person name="Taylor A."/>
            <person name="Grigoriev I.V."/>
            <person name="Nagy L.G."/>
            <person name="Martin F."/>
            <person name="Kauserud H."/>
        </authorList>
    </citation>
    <scope>NUCLEOTIDE SEQUENCE</scope>
    <source>
        <strain evidence="2">9284</strain>
    </source>
</reference>
<feature type="transmembrane region" description="Helical" evidence="1">
    <location>
        <begin position="36"/>
        <end position="55"/>
    </location>
</feature>
<sequence>MASATPDVRSLVWKRVLHFAVFVPGELRTYWRTRRFPLLLVSKLFYQLALPYYYAHTTLYHFRIPPFMEVLEKNPSLASHIRRIRGDLCGSDRRQVDETADWGATILAQTTGLEALVLDHSYRPGDHNDASLLLEGGISWNAFETMARLTALRSVIWKSNVMFDLDQTVPTAGLHKLTSLSIADCDASFLTASLSQIVVLAYRDAGQALDFLAAHGEKILDLTCLCRDVQYNNVFELCPNIRVLTLCFNNCGDWNIPEASSFTSRKVLSKTLAKLHLTKNSWSGRDVTIQKWESFLTAIKARCFPSLREIQVDCCKWPTNERAIAKDCWVQWAEMLLHEGISLSDAGGKKWRARLRLK</sequence>